<protein>
    <submittedName>
        <fullName evidence="1">Uncharacterized protein</fullName>
    </submittedName>
</protein>
<dbReference type="KEGG" id="cmp:Cha6605_1043"/>
<dbReference type="STRING" id="1173020.Cha6605_1043"/>
<keyword evidence="2" id="KW-1185">Reference proteome</keyword>
<sequence length="118" mass="13440">MTWYITITSDDKHSLSIETTSLVTFLSSIPVLQQTSPVTFGNAIGSPWVDIILAKCNDRGGYSSYHEYIPTIDIVELVCSAYEHREWYENIATQIAEFLGWEAWEEGEERQICARSSK</sequence>
<proteinExistence type="predicted"/>
<gene>
    <name evidence="1" type="ORF">Cha6605_1043</name>
</gene>
<dbReference type="OrthoDB" id="673535at2"/>
<organism evidence="1 2">
    <name type="scientific">Chamaesiphon minutus (strain ATCC 27169 / PCC 6605)</name>
    <dbReference type="NCBI Taxonomy" id="1173020"/>
    <lineage>
        <taxon>Bacteria</taxon>
        <taxon>Bacillati</taxon>
        <taxon>Cyanobacteriota</taxon>
        <taxon>Cyanophyceae</taxon>
        <taxon>Gomontiellales</taxon>
        <taxon>Chamaesiphonaceae</taxon>
        <taxon>Chamaesiphon</taxon>
    </lineage>
</organism>
<dbReference type="HOGENOM" id="CLU_2178227_0_0_3"/>
<evidence type="ECO:0000313" key="1">
    <source>
        <dbReference type="EMBL" id="AFY92278.1"/>
    </source>
</evidence>
<accession>K9UCD7</accession>
<reference evidence="1 2" key="1">
    <citation type="submission" date="2012-05" db="EMBL/GenBank/DDBJ databases">
        <title>Finished chromosome of genome of Chamaesiphon sp. PCC 6605.</title>
        <authorList>
            <consortium name="US DOE Joint Genome Institute"/>
            <person name="Gugger M."/>
            <person name="Coursin T."/>
            <person name="Rippka R."/>
            <person name="Tandeau De Marsac N."/>
            <person name="Huntemann M."/>
            <person name="Wei C.-L."/>
            <person name="Han J."/>
            <person name="Detter J.C."/>
            <person name="Han C."/>
            <person name="Tapia R."/>
            <person name="Chen A."/>
            <person name="Kyrpides N."/>
            <person name="Mavromatis K."/>
            <person name="Markowitz V."/>
            <person name="Szeto E."/>
            <person name="Ivanova N."/>
            <person name="Pagani I."/>
            <person name="Pati A."/>
            <person name="Goodwin L."/>
            <person name="Nordberg H.P."/>
            <person name="Cantor M.N."/>
            <person name="Hua S.X."/>
            <person name="Woyke T."/>
            <person name="Kerfeld C.A."/>
        </authorList>
    </citation>
    <scope>NUCLEOTIDE SEQUENCE [LARGE SCALE GENOMIC DNA]</scope>
    <source>
        <strain evidence="2">ATCC 27169 / PCC 6605</strain>
    </source>
</reference>
<dbReference type="RefSeq" id="WP_015158468.1">
    <property type="nucleotide sequence ID" value="NC_019697.1"/>
</dbReference>
<dbReference type="EMBL" id="CP003600">
    <property type="protein sequence ID" value="AFY92278.1"/>
    <property type="molecule type" value="Genomic_DNA"/>
</dbReference>
<name>K9UCD7_CHAP6</name>
<dbReference type="AlphaFoldDB" id="K9UCD7"/>
<dbReference type="Proteomes" id="UP000010366">
    <property type="component" value="Chromosome"/>
</dbReference>
<evidence type="ECO:0000313" key="2">
    <source>
        <dbReference type="Proteomes" id="UP000010366"/>
    </source>
</evidence>